<dbReference type="InterPro" id="IPR018958">
    <property type="entry name" value="Knr4/Smi1-like_dom"/>
</dbReference>
<name>A0A0D0KA13_AGRTU</name>
<dbReference type="SUPFAM" id="SSF160631">
    <property type="entry name" value="SMI1/KNR4-like"/>
    <property type="match status" value="1"/>
</dbReference>
<accession>A0A0D0KA13</accession>
<dbReference type="Gene3D" id="3.40.1580.10">
    <property type="entry name" value="SMI1/KNR4-like"/>
    <property type="match status" value="1"/>
</dbReference>
<organism evidence="2 3">
    <name type="scientific">Agrobacterium tumefaciens</name>
    <dbReference type="NCBI Taxonomy" id="358"/>
    <lineage>
        <taxon>Bacteria</taxon>
        <taxon>Pseudomonadati</taxon>
        <taxon>Pseudomonadota</taxon>
        <taxon>Alphaproteobacteria</taxon>
        <taxon>Hyphomicrobiales</taxon>
        <taxon>Rhizobiaceae</taxon>
        <taxon>Rhizobium/Agrobacterium group</taxon>
        <taxon>Agrobacterium</taxon>
        <taxon>Agrobacterium tumefaciens complex</taxon>
    </lineage>
</organism>
<feature type="domain" description="Knr4/Smi1-like" evidence="1">
    <location>
        <begin position="28"/>
        <end position="165"/>
    </location>
</feature>
<evidence type="ECO:0000313" key="2">
    <source>
        <dbReference type="EMBL" id="KIQ05623.1"/>
    </source>
</evidence>
<proteinExistence type="predicted"/>
<protein>
    <recommendedName>
        <fullName evidence="1">Knr4/Smi1-like domain-containing protein</fullName>
    </recommendedName>
</protein>
<gene>
    <name evidence="2" type="ORF">RU07_01225</name>
</gene>
<evidence type="ECO:0000259" key="1">
    <source>
        <dbReference type="Pfam" id="PF09346"/>
    </source>
</evidence>
<dbReference type="Pfam" id="PF09346">
    <property type="entry name" value="SMI1_KNR4"/>
    <property type="match status" value="1"/>
</dbReference>
<dbReference type="Proteomes" id="UP000035017">
    <property type="component" value="Unassembled WGS sequence"/>
</dbReference>
<comment type="caution">
    <text evidence="2">The sequence shown here is derived from an EMBL/GenBank/DDBJ whole genome shotgun (WGS) entry which is preliminary data.</text>
</comment>
<dbReference type="AlphaFoldDB" id="A0A0D0KA13"/>
<dbReference type="InterPro" id="IPR037883">
    <property type="entry name" value="Knr4/Smi1-like_sf"/>
</dbReference>
<dbReference type="EMBL" id="JXQV01000002">
    <property type="protein sequence ID" value="KIQ05623.1"/>
    <property type="molecule type" value="Genomic_DNA"/>
</dbReference>
<sequence>MMPNLNEAIKFLQDNCDFQVVPNTTWNEQDFEHFTERTGLTIPSDLADVLRQYGHCGTEYNDSFLVQSEDGSRSVHDVQVLVSDFDNIVSLHETFISGSVWPDQFTLPMVFFGSADAGHSYLLMDGKNPDNGAVYFWERGTDPFGTGNNAKGAVKVADSLPEFFNNLTSAENL</sequence>
<evidence type="ECO:0000313" key="3">
    <source>
        <dbReference type="Proteomes" id="UP000035017"/>
    </source>
</evidence>
<reference evidence="2 3" key="1">
    <citation type="submission" date="2014-12" db="EMBL/GenBank/DDBJ databases">
        <title>16Stimator: statistical estimation of ribosomal gene copy numbers from draft genome assemblies.</title>
        <authorList>
            <person name="Perisin M.A."/>
            <person name="Vetter M."/>
            <person name="Gilbert J.A."/>
            <person name="Bergelson J."/>
        </authorList>
    </citation>
    <scope>NUCLEOTIDE SEQUENCE [LARGE SCALE GENOMIC DNA]</scope>
    <source>
        <strain evidence="2 3">MEJ076</strain>
    </source>
</reference>